<dbReference type="RefSeq" id="WP_046524030.1">
    <property type="nucleotide sequence ID" value="NZ_LAYY01000011.1"/>
</dbReference>
<comment type="caution">
    <text evidence="1">The sequence shown here is derived from an EMBL/GenBank/DDBJ whole genome shotgun (WGS) entry which is preliminary data.</text>
</comment>
<organism evidence="1 2">
    <name type="scientific">Mesobacillus campisalis</name>
    <dbReference type="NCBI Taxonomy" id="1408103"/>
    <lineage>
        <taxon>Bacteria</taxon>
        <taxon>Bacillati</taxon>
        <taxon>Bacillota</taxon>
        <taxon>Bacilli</taxon>
        <taxon>Bacillales</taxon>
        <taxon>Bacillaceae</taxon>
        <taxon>Mesobacillus</taxon>
    </lineage>
</organism>
<protein>
    <submittedName>
        <fullName evidence="1">Uncharacterized protein</fullName>
    </submittedName>
</protein>
<dbReference type="Proteomes" id="UP000034166">
    <property type="component" value="Unassembled WGS sequence"/>
</dbReference>
<sequence>MHCLCEVLDPAKYALEKPVAILEDKEALLSLFGIPSDFWLNMFQFDNRLLTVCFESNDLDYLRIIVVYDYPYFCSDKEIKEAIIFHELGHILHPVLEKEINHQAEISCDQNAVIHGHENGVKKVLAMLSRTARTINSPLLLEAAELRTKALNTEAC</sequence>
<dbReference type="EMBL" id="LAYY01000011">
    <property type="protein sequence ID" value="KKK37908.1"/>
    <property type="molecule type" value="Genomic_DNA"/>
</dbReference>
<dbReference type="OrthoDB" id="2849039at2"/>
<reference evidence="1 2" key="1">
    <citation type="submission" date="2015-04" db="EMBL/GenBank/DDBJ databases">
        <title>Taxonomic description and genome sequence of Bacillus campisalis sp. nov., a novel member of the genus Bacillus isolated from solar saltern.</title>
        <authorList>
            <person name="Mathan Kumar R."/>
            <person name="Kaur G."/>
            <person name="Kumar A."/>
            <person name="Singh N.K."/>
            <person name="Kaur N."/>
            <person name="Kumar N."/>
            <person name="Mayilraj S."/>
        </authorList>
    </citation>
    <scope>NUCLEOTIDE SEQUENCE [LARGE SCALE GENOMIC DNA]</scope>
    <source>
        <strain evidence="1 2">SA2-6</strain>
    </source>
</reference>
<keyword evidence="2" id="KW-1185">Reference proteome</keyword>
<proteinExistence type="predicted"/>
<accession>A0A0M2SUS4</accession>
<evidence type="ECO:0000313" key="1">
    <source>
        <dbReference type="EMBL" id="KKK37908.1"/>
    </source>
</evidence>
<evidence type="ECO:0000313" key="2">
    <source>
        <dbReference type="Proteomes" id="UP000034166"/>
    </source>
</evidence>
<dbReference type="AlphaFoldDB" id="A0A0M2SUS4"/>
<name>A0A0M2SUS4_9BACI</name>
<dbReference type="PATRIC" id="fig|1408103.3.peg.2716"/>
<gene>
    <name evidence="1" type="ORF">WQ57_12090</name>
</gene>